<dbReference type="OrthoDB" id="1150486at2"/>
<evidence type="ECO:0000256" key="1">
    <source>
        <dbReference type="SAM" id="SignalP"/>
    </source>
</evidence>
<reference evidence="2 3" key="1">
    <citation type="submission" date="2019-06" db="EMBL/GenBank/DDBJ databases">
        <authorList>
            <person name="Meng X."/>
        </authorList>
    </citation>
    <scope>NUCLEOTIDE SEQUENCE [LARGE SCALE GENOMIC DNA]</scope>
    <source>
        <strain evidence="2 3">M625</strain>
    </source>
</reference>
<feature type="signal peptide" evidence="1">
    <location>
        <begin position="1"/>
        <end position="22"/>
    </location>
</feature>
<gene>
    <name evidence="2" type="ORF">FHK87_10725</name>
</gene>
<dbReference type="RefSeq" id="WP_140592675.1">
    <property type="nucleotide sequence ID" value="NZ_VFWZ01000002.1"/>
</dbReference>
<dbReference type="AlphaFoldDB" id="A0A504JAQ8"/>
<proteinExistence type="predicted"/>
<dbReference type="PROSITE" id="PS51257">
    <property type="entry name" value="PROKAR_LIPOPROTEIN"/>
    <property type="match status" value="1"/>
</dbReference>
<name>A0A504JAQ8_9FLAO</name>
<evidence type="ECO:0000313" key="2">
    <source>
        <dbReference type="EMBL" id="TPN88036.1"/>
    </source>
</evidence>
<keyword evidence="1" id="KW-0732">Signal</keyword>
<organism evidence="2 3">
    <name type="scientific">Aquimarina algicola</name>
    <dbReference type="NCBI Taxonomy" id="2589995"/>
    <lineage>
        <taxon>Bacteria</taxon>
        <taxon>Pseudomonadati</taxon>
        <taxon>Bacteroidota</taxon>
        <taxon>Flavobacteriia</taxon>
        <taxon>Flavobacteriales</taxon>
        <taxon>Flavobacteriaceae</taxon>
        <taxon>Aquimarina</taxon>
    </lineage>
</organism>
<keyword evidence="2" id="KW-0808">Transferase</keyword>
<feature type="chain" id="PRO_5021271456" evidence="1">
    <location>
        <begin position="23"/>
        <end position="306"/>
    </location>
</feature>
<comment type="caution">
    <text evidence="2">The sequence shown here is derived from an EMBL/GenBank/DDBJ whole genome shotgun (WGS) entry which is preliminary data.</text>
</comment>
<evidence type="ECO:0000313" key="3">
    <source>
        <dbReference type="Proteomes" id="UP000315540"/>
    </source>
</evidence>
<dbReference type="GO" id="GO:0016740">
    <property type="term" value="F:transferase activity"/>
    <property type="evidence" value="ECO:0007669"/>
    <property type="project" value="UniProtKB-KW"/>
</dbReference>
<dbReference type="EMBL" id="VFWZ01000002">
    <property type="protein sequence ID" value="TPN88036.1"/>
    <property type="molecule type" value="Genomic_DNA"/>
</dbReference>
<accession>A0A504JAQ8</accession>
<dbReference type="Proteomes" id="UP000315540">
    <property type="component" value="Unassembled WGS sequence"/>
</dbReference>
<protein>
    <submittedName>
        <fullName evidence="2">Nicotinic acid mononucleotide adenyltransferase</fullName>
    </submittedName>
</protein>
<keyword evidence="3" id="KW-1185">Reference proteome</keyword>
<sequence>MKTLKLLSVIFLGSFLLTSCVAEVIVEEDVFIEEPSISLNALLNSYEIWYVDIERKRGNGEIPFLQKAFTVSFRNGAFFANNNLVGLGSNGNGFGLDVGFYDTFRTEIDISHDIDGVYELAVGQLSDNEIELYDRVTNTTYYLIGYQRNNFDYDQVFYDNIHYFLQEYEVWEKVYTSEFGVLNEFDEENYLKFEYFGAGENFRSSRDEIGIPLNDILYDYTGRYEIRDIVNTFDRKTLTLDYDYLGNEFFELSVINDNKIELFHPTSETVYQFAGRGRIQFKNTAGESSQNNRKRIKKADFMKLSK</sequence>